<dbReference type="Pfam" id="PF08945">
    <property type="entry name" value="Bclx_interact"/>
    <property type="match status" value="1"/>
</dbReference>
<evidence type="ECO:0000256" key="1">
    <source>
        <dbReference type="SAM" id="MobiDB-lite"/>
    </source>
</evidence>
<dbReference type="Proteomes" id="UP000287033">
    <property type="component" value="Unassembled WGS sequence"/>
</dbReference>
<dbReference type="InterPro" id="IPR015040">
    <property type="entry name" value="Bcl-x_interacting_BH3_dom"/>
</dbReference>
<dbReference type="OrthoDB" id="9943006at2759"/>
<dbReference type="STRING" id="137246.A0A401SPN1"/>
<comment type="caution">
    <text evidence="3">The sequence shown here is derived from an EMBL/GenBank/DDBJ whole genome shotgun (WGS) entry which is preliminary data.</text>
</comment>
<accession>A0A401SPN1</accession>
<proteinExistence type="predicted"/>
<feature type="compositionally biased region" description="Low complexity" evidence="1">
    <location>
        <begin position="41"/>
        <end position="60"/>
    </location>
</feature>
<evidence type="ECO:0000313" key="3">
    <source>
        <dbReference type="EMBL" id="GCC32347.1"/>
    </source>
</evidence>
<feature type="domain" description="Bcl-x interacting BH3" evidence="2">
    <location>
        <begin position="117"/>
        <end position="149"/>
    </location>
</feature>
<reference evidence="3 4" key="1">
    <citation type="journal article" date="2018" name="Nat. Ecol. Evol.">
        <title>Shark genomes provide insights into elasmobranch evolution and the origin of vertebrates.</title>
        <authorList>
            <person name="Hara Y"/>
            <person name="Yamaguchi K"/>
            <person name="Onimaru K"/>
            <person name="Kadota M"/>
            <person name="Koyanagi M"/>
            <person name="Keeley SD"/>
            <person name="Tatsumi K"/>
            <person name="Tanaka K"/>
            <person name="Motone F"/>
            <person name="Kageyama Y"/>
            <person name="Nozu R"/>
            <person name="Adachi N"/>
            <person name="Nishimura O"/>
            <person name="Nakagawa R"/>
            <person name="Tanegashima C"/>
            <person name="Kiyatake I"/>
            <person name="Matsumoto R"/>
            <person name="Murakumo K"/>
            <person name="Nishida K"/>
            <person name="Terakita A"/>
            <person name="Kuratani S"/>
            <person name="Sato K"/>
            <person name="Hyodo S Kuraku.S."/>
        </authorList>
    </citation>
    <scope>NUCLEOTIDE SEQUENCE [LARGE SCALE GENOMIC DNA]</scope>
</reference>
<name>A0A401SPN1_CHIPU</name>
<evidence type="ECO:0000259" key="2">
    <source>
        <dbReference type="Pfam" id="PF08945"/>
    </source>
</evidence>
<sequence>MSRGELYEQSSPSSRCESIQLSPNFVTTCPLFNVNFLRGSHSSVTPSSRSSRLSSGYYSLDTDSGQITKPTSCDKSTQTPSPTCQAIYHTQHALAQAQLLQNRGTEGIHQSGIQEDSSSVPMDVQPEVWIGRELRRIGDEFNSQYQTRRARNLRPPNNQNGNFFSHLLNILCRRRINGV</sequence>
<evidence type="ECO:0000313" key="4">
    <source>
        <dbReference type="Proteomes" id="UP000287033"/>
    </source>
</evidence>
<feature type="compositionally biased region" description="Polar residues" evidence="1">
    <location>
        <begin position="61"/>
        <end position="78"/>
    </location>
</feature>
<dbReference type="AlphaFoldDB" id="A0A401SPN1"/>
<feature type="region of interest" description="Disordered" evidence="1">
    <location>
        <begin position="41"/>
        <end position="78"/>
    </location>
</feature>
<gene>
    <name evidence="3" type="ORF">chiPu_0010808</name>
</gene>
<protein>
    <recommendedName>
        <fullName evidence="2">Bcl-x interacting BH3 domain-containing protein</fullName>
    </recommendedName>
</protein>
<keyword evidence="4" id="KW-1185">Reference proteome</keyword>
<organism evidence="3 4">
    <name type="scientific">Chiloscyllium punctatum</name>
    <name type="common">Brownbanded bambooshark</name>
    <name type="synonym">Hemiscyllium punctatum</name>
    <dbReference type="NCBI Taxonomy" id="137246"/>
    <lineage>
        <taxon>Eukaryota</taxon>
        <taxon>Metazoa</taxon>
        <taxon>Chordata</taxon>
        <taxon>Craniata</taxon>
        <taxon>Vertebrata</taxon>
        <taxon>Chondrichthyes</taxon>
        <taxon>Elasmobranchii</taxon>
        <taxon>Galeomorphii</taxon>
        <taxon>Galeoidea</taxon>
        <taxon>Orectolobiformes</taxon>
        <taxon>Hemiscylliidae</taxon>
        <taxon>Chiloscyllium</taxon>
    </lineage>
</organism>
<dbReference type="EMBL" id="BEZZ01000428">
    <property type="protein sequence ID" value="GCC32347.1"/>
    <property type="molecule type" value="Genomic_DNA"/>
</dbReference>